<evidence type="ECO:0000256" key="3">
    <source>
        <dbReference type="ARBA" id="ARBA00022553"/>
    </source>
</evidence>
<dbReference type="Gene3D" id="1.10.287.130">
    <property type="match status" value="1"/>
</dbReference>
<feature type="domain" description="Response regulatory" evidence="7">
    <location>
        <begin position="430"/>
        <end position="542"/>
    </location>
</feature>
<comment type="catalytic activity">
    <reaction evidence="1">
        <text>ATP + protein L-histidine = ADP + protein N-phospho-L-histidine.</text>
        <dbReference type="EC" id="2.7.13.3"/>
    </reaction>
</comment>
<dbReference type="SUPFAM" id="SSF52172">
    <property type="entry name" value="CheY-like"/>
    <property type="match status" value="2"/>
</dbReference>
<evidence type="ECO:0000259" key="7">
    <source>
        <dbReference type="PROSITE" id="PS50110"/>
    </source>
</evidence>
<dbReference type="SMART" id="SM00387">
    <property type="entry name" value="HATPase_c"/>
    <property type="match status" value="1"/>
</dbReference>
<evidence type="ECO:0000313" key="9">
    <source>
        <dbReference type="Proteomes" id="UP000269265"/>
    </source>
</evidence>
<evidence type="ECO:0000256" key="5">
    <source>
        <dbReference type="SAM" id="Coils"/>
    </source>
</evidence>
<organism evidence="8 9">
    <name type="scientific">Aquabacterium soli</name>
    <dbReference type="NCBI Taxonomy" id="2493092"/>
    <lineage>
        <taxon>Bacteria</taxon>
        <taxon>Pseudomonadati</taxon>
        <taxon>Pseudomonadota</taxon>
        <taxon>Betaproteobacteria</taxon>
        <taxon>Burkholderiales</taxon>
        <taxon>Aquabacterium</taxon>
    </lineage>
</organism>
<dbReference type="OrthoDB" id="9768069at2"/>
<dbReference type="InterPro" id="IPR036097">
    <property type="entry name" value="HisK_dim/P_sf"/>
</dbReference>
<keyword evidence="9" id="KW-1185">Reference proteome</keyword>
<feature type="modified residue" description="4-aspartylphosphate" evidence="4">
    <location>
        <position position="479"/>
    </location>
</feature>
<dbReference type="SMART" id="SM00388">
    <property type="entry name" value="HisKA"/>
    <property type="match status" value="1"/>
</dbReference>
<dbReference type="EMBL" id="RSED01000006">
    <property type="protein sequence ID" value="RRS04649.1"/>
    <property type="molecule type" value="Genomic_DNA"/>
</dbReference>
<dbReference type="InterPro" id="IPR005467">
    <property type="entry name" value="His_kinase_dom"/>
</dbReference>
<gene>
    <name evidence="8" type="ORF">EIP75_09520</name>
</gene>
<sequence>MPNTGAPPTILNVDDTEVARYTKNRTLTHAGFTVVDAGTGGQGLELVESLRPALVLLDVRLPDINGIEVCRIIKARWPSTVVLQTSATFTSSSDRIRGLEGGADAYLIQPIDPDELVASVKALLRLRAAEESMRQLNATLEHRIEDRTRDLNDANLRLREQIEQRERAEAALVQAQKMEAVGQLASTMAHDFNNILASLMGYLYLIKRRSSDQQIRDLADKAVKAADRGKRLTARVLTFSRQGEAAVTMLDVHATLAGMQEWLAHSVGPSTQLTMPPEGSQRLVALVDLSQFELALLNLVINARDAMPGGGHIDIQVREETLEAPEGELPAGRYVVVSVKDSGTGMPPEVVARAFDPFFTTKPAGRGTGLGLAQVINFTHQSQGAARIESAPGQGTCVSLWLAAGAPDAAVATLPRFLDSGHDVPGAGEHVLLVDDDDDVRNTVSQMLSDASYHVTPAASGREALDLIQQRVPDVLVLDIAMPGISGLVVAKEARRQTPDLPILFISAHAQRDVIDAEIGNAHLLRKPFLSHELNTAIRRCLDAR</sequence>
<feature type="modified residue" description="4-aspartylphosphate" evidence="4">
    <location>
        <position position="58"/>
    </location>
</feature>
<dbReference type="Pfam" id="PF00072">
    <property type="entry name" value="Response_reg"/>
    <property type="match status" value="2"/>
</dbReference>
<dbReference type="GO" id="GO:0000155">
    <property type="term" value="F:phosphorelay sensor kinase activity"/>
    <property type="evidence" value="ECO:0007669"/>
    <property type="project" value="InterPro"/>
</dbReference>
<dbReference type="Pfam" id="PF02518">
    <property type="entry name" value="HATPase_c"/>
    <property type="match status" value="1"/>
</dbReference>
<dbReference type="PROSITE" id="PS50109">
    <property type="entry name" value="HIS_KIN"/>
    <property type="match status" value="1"/>
</dbReference>
<dbReference type="InterPro" id="IPR003661">
    <property type="entry name" value="HisK_dim/P_dom"/>
</dbReference>
<name>A0A3R8S9J6_9BURK</name>
<comment type="caution">
    <text evidence="8">The sequence shown here is derived from an EMBL/GenBank/DDBJ whole genome shotgun (WGS) entry which is preliminary data.</text>
</comment>
<evidence type="ECO:0000256" key="4">
    <source>
        <dbReference type="PROSITE-ProRule" id="PRU00169"/>
    </source>
</evidence>
<dbReference type="Gene3D" id="3.30.565.10">
    <property type="entry name" value="Histidine kinase-like ATPase, C-terminal domain"/>
    <property type="match status" value="1"/>
</dbReference>
<dbReference type="RefSeq" id="WP_125243023.1">
    <property type="nucleotide sequence ID" value="NZ_RSED01000006.1"/>
</dbReference>
<dbReference type="EC" id="2.7.13.3" evidence="2"/>
<dbReference type="PANTHER" id="PTHR43065">
    <property type="entry name" value="SENSOR HISTIDINE KINASE"/>
    <property type="match status" value="1"/>
</dbReference>
<dbReference type="CDD" id="cd00082">
    <property type="entry name" value="HisKA"/>
    <property type="match status" value="1"/>
</dbReference>
<evidence type="ECO:0000256" key="1">
    <source>
        <dbReference type="ARBA" id="ARBA00000085"/>
    </source>
</evidence>
<dbReference type="Gene3D" id="3.40.50.2300">
    <property type="match status" value="2"/>
</dbReference>
<dbReference type="AlphaFoldDB" id="A0A3R8S9J6"/>
<dbReference type="InterPro" id="IPR011006">
    <property type="entry name" value="CheY-like_superfamily"/>
</dbReference>
<keyword evidence="5" id="KW-0175">Coiled coil</keyword>
<protein>
    <recommendedName>
        <fullName evidence="2">histidine kinase</fullName>
        <ecNumber evidence="2">2.7.13.3</ecNumber>
    </recommendedName>
</protein>
<proteinExistence type="predicted"/>
<dbReference type="InterPro" id="IPR004358">
    <property type="entry name" value="Sig_transdc_His_kin-like_C"/>
</dbReference>
<feature type="coiled-coil region" evidence="5">
    <location>
        <begin position="126"/>
        <end position="178"/>
    </location>
</feature>
<evidence type="ECO:0000259" key="6">
    <source>
        <dbReference type="PROSITE" id="PS50109"/>
    </source>
</evidence>
<dbReference type="InterPro" id="IPR003594">
    <property type="entry name" value="HATPase_dom"/>
</dbReference>
<dbReference type="SUPFAM" id="SSF47384">
    <property type="entry name" value="Homodimeric domain of signal transducing histidine kinase"/>
    <property type="match status" value="1"/>
</dbReference>
<reference evidence="8 9" key="1">
    <citation type="submission" date="2018-12" db="EMBL/GenBank/DDBJ databases">
        <title>The whole draft genome of Aquabacterium sp. SJQ9.</title>
        <authorList>
            <person name="Sun L."/>
            <person name="Gao X."/>
            <person name="Chen W."/>
            <person name="Huang K."/>
        </authorList>
    </citation>
    <scope>NUCLEOTIDE SEQUENCE [LARGE SCALE GENOMIC DNA]</scope>
    <source>
        <strain evidence="8 9">SJQ9</strain>
    </source>
</reference>
<keyword evidence="3 4" id="KW-0597">Phosphoprotein</keyword>
<feature type="domain" description="Response regulatory" evidence="7">
    <location>
        <begin position="9"/>
        <end position="124"/>
    </location>
</feature>
<dbReference type="SUPFAM" id="SSF55874">
    <property type="entry name" value="ATPase domain of HSP90 chaperone/DNA topoisomerase II/histidine kinase"/>
    <property type="match status" value="1"/>
</dbReference>
<dbReference type="SMART" id="SM00448">
    <property type="entry name" value="REC"/>
    <property type="match status" value="2"/>
</dbReference>
<dbReference type="PROSITE" id="PS50110">
    <property type="entry name" value="RESPONSE_REGULATORY"/>
    <property type="match status" value="2"/>
</dbReference>
<dbReference type="Pfam" id="PF00512">
    <property type="entry name" value="HisKA"/>
    <property type="match status" value="1"/>
</dbReference>
<evidence type="ECO:0000313" key="8">
    <source>
        <dbReference type="EMBL" id="RRS04649.1"/>
    </source>
</evidence>
<dbReference type="PANTHER" id="PTHR43065:SF42">
    <property type="entry name" value="TWO-COMPONENT SENSOR PPRA"/>
    <property type="match status" value="1"/>
</dbReference>
<evidence type="ECO:0000256" key="2">
    <source>
        <dbReference type="ARBA" id="ARBA00012438"/>
    </source>
</evidence>
<accession>A0A3R8S9J6</accession>
<dbReference type="InterPro" id="IPR001789">
    <property type="entry name" value="Sig_transdc_resp-reg_receiver"/>
</dbReference>
<feature type="domain" description="Histidine kinase" evidence="6">
    <location>
        <begin position="187"/>
        <end position="406"/>
    </location>
</feature>
<dbReference type="PRINTS" id="PR00344">
    <property type="entry name" value="BCTRLSENSOR"/>
</dbReference>
<dbReference type="Proteomes" id="UP000269265">
    <property type="component" value="Unassembled WGS sequence"/>
</dbReference>
<dbReference type="InterPro" id="IPR036890">
    <property type="entry name" value="HATPase_C_sf"/>
</dbReference>